<dbReference type="Proteomes" id="UP000566071">
    <property type="component" value="Unassembled WGS sequence"/>
</dbReference>
<comment type="caution">
    <text evidence="2">The sequence shown here is derived from an EMBL/GenBank/DDBJ whole genome shotgun (WGS) entry which is preliminary data.</text>
</comment>
<keyword evidence="3" id="KW-1185">Reference proteome</keyword>
<sequence length="65" mass="7974">MKKHIIKMLTLVVFASVALTGCSLQNQQHRRQYDRYGRDGYRRDHNQYHYKYDQRGQTQHGNYHY</sequence>
<evidence type="ECO:0000256" key="1">
    <source>
        <dbReference type="SAM" id="SignalP"/>
    </source>
</evidence>
<evidence type="ECO:0000313" key="2">
    <source>
        <dbReference type="EMBL" id="NNU34680.1"/>
    </source>
</evidence>
<feature type="signal peptide" evidence="1">
    <location>
        <begin position="1"/>
        <end position="20"/>
    </location>
</feature>
<evidence type="ECO:0008006" key="4">
    <source>
        <dbReference type="Google" id="ProtNLM"/>
    </source>
</evidence>
<evidence type="ECO:0000313" key="3">
    <source>
        <dbReference type="Proteomes" id="UP000566071"/>
    </source>
</evidence>
<name>A0ABX1W7C7_9SPHI</name>
<organism evidence="2 3">
    <name type="scientific">Mucilaginibacter humi</name>
    <dbReference type="NCBI Taxonomy" id="2732510"/>
    <lineage>
        <taxon>Bacteria</taxon>
        <taxon>Pseudomonadati</taxon>
        <taxon>Bacteroidota</taxon>
        <taxon>Sphingobacteriia</taxon>
        <taxon>Sphingobacteriales</taxon>
        <taxon>Sphingobacteriaceae</taxon>
        <taxon>Mucilaginibacter</taxon>
    </lineage>
</organism>
<dbReference type="EMBL" id="JABFCR010000062">
    <property type="protein sequence ID" value="NNU34680.1"/>
    <property type="molecule type" value="Genomic_DNA"/>
</dbReference>
<feature type="chain" id="PRO_5046915317" description="Lipoprotein" evidence="1">
    <location>
        <begin position="21"/>
        <end position="65"/>
    </location>
</feature>
<gene>
    <name evidence="2" type="ORF">HK413_12520</name>
</gene>
<proteinExistence type="predicted"/>
<protein>
    <recommendedName>
        <fullName evidence="4">Lipoprotein</fullName>
    </recommendedName>
</protein>
<dbReference type="PROSITE" id="PS51257">
    <property type="entry name" value="PROKAR_LIPOPROTEIN"/>
    <property type="match status" value="1"/>
</dbReference>
<keyword evidence="1" id="KW-0732">Signal</keyword>
<reference evidence="2 3" key="1">
    <citation type="submission" date="2020-05" db="EMBL/GenBank/DDBJ databases">
        <authorList>
            <person name="Khan S.A."/>
            <person name="Jeon C.O."/>
            <person name="Chun B.H."/>
        </authorList>
    </citation>
    <scope>NUCLEOTIDE SEQUENCE [LARGE SCALE GENOMIC DNA]</scope>
    <source>
        <strain evidence="2 3">S1162</strain>
    </source>
</reference>
<accession>A0ABX1W7C7</accession>